<dbReference type="EMBL" id="KE651168">
    <property type="protein sequence ID" value="EEB06846.1"/>
    <property type="molecule type" value="Genomic_DNA"/>
</dbReference>
<dbReference type="VEuPathDB" id="FungiDB:SJAG_01904"/>
<evidence type="ECO:0000313" key="2">
    <source>
        <dbReference type="Proteomes" id="UP000001744"/>
    </source>
</evidence>
<name>B6JZ78_SCHJY</name>
<dbReference type="JaponicusDB" id="SJAG_01904"/>
<reference evidence="1 2" key="1">
    <citation type="journal article" date="2011" name="Science">
        <title>Comparative functional genomics of the fission yeasts.</title>
        <authorList>
            <person name="Rhind N."/>
            <person name="Chen Z."/>
            <person name="Yassour M."/>
            <person name="Thompson D.A."/>
            <person name="Haas B.J."/>
            <person name="Habib N."/>
            <person name="Wapinski I."/>
            <person name="Roy S."/>
            <person name="Lin M.F."/>
            <person name="Heiman D.I."/>
            <person name="Young S.K."/>
            <person name="Furuya K."/>
            <person name="Guo Y."/>
            <person name="Pidoux A."/>
            <person name="Chen H.M."/>
            <person name="Robbertse B."/>
            <person name="Goldberg J.M."/>
            <person name="Aoki K."/>
            <person name="Bayne E.H."/>
            <person name="Berlin A.M."/>
            <person name="Desjardins C.A."/>
            <person name="Dobbs E."/>
            <person name="Dukaj L."/>
            <person name="Fan L."/>
            <person name="FitzGerald M.G."/>
            <person name="French C."/>
            <person name="Gujja S."/>
            <person name="Hansen K."/>
            <person name="Keifenheim D."/>
            <person name="Levin J.Z."/>
            <person name="Mosher R.A."/>
            <person name="Mueller C.A."/>
            <person name="Pfiffner J."/>
            <person name="Priest M."/>
            <person name="Russ C."/>
            <person name="Smialowska A."/>
            <person name="Swoboda P."/>
            <person name="Sykes S.M."/>
            <person name="Vaughn M."/>
            <person name="Vengrova S."/>
            <person name="Yoder R."/>
            <person name="Zeng Q."/>
            <person name="Allshire R."/>
            <person name="Baulcombe D."/>
            <person name="Birren B.W."/>
            <person name="Brown W."/>
            <person name="Ekwall K."/>
            <person name="Kellis M."/>
            <person name="Leatherwood J."/>
            <person name="Levin H."/>
            <person name="Margalit H."/>
            <person name="Martienssen R."/>
            <person name="Nieduszynski C.A."/>
            <person name="Spatafora J.W."/>
            <person name="Friedman N."/>
            <person name="Dalgaard J.Z."/>
            <person name="Baumann P."/>
            <person name="Niki H."/>
            <person name="Regev A."/>
            <person name="Nusbaum C."/>
        </authorList>
    </citation>
    <scope>NUCLEOTIDE SEQUENCE [LARGE SCALE GENOMIC DNA]</scope>
    <source>
        <strain evidence="2">yFS275 / FY16936</strain>
    </source>
</reference>
<proteinExistence type="predicted"/>
<accession>B6JZ78</accession>
<gene>
    <name evidence="1" type="ORF">SJAG_01904</name>
</gene>
<keyword evidence="2" id="KW-1185">Reference proteome</keyword>
<sequence length="75" mass="8484">MPDTTDDNTHPQCSVHHGSYAKSLVPALGKPTFVGVHKWDTPPIWRALYMQIAKTGEQKGDRPAFYNFSTRRVRA</sequence>
<dbReference type="GeneID" id="7048083"/>
<organism evidence="1 2">
    <name type="scientific">Schizosaccharomyces japonicus (strain yFS275 / FY16936)</name>
    <name type="common">Fission yeast</name>
    <dbReference type="NCBI Taxonomy" id="402676"/>
    <lineage>
        <taxon>Eukaryota</taxon>
        <taxon>Fungi</taxon>
        <taxon>Dikarya</taxon>
        <taxon>Ascomycota</taxon>
        <taxon>Taphrinomycotina</taxon>
        <taxon>Schizosaccharomycetes</taxon>
        <taxon>Schizosaccharomycetales</taxon>
        <taxon>Schizosaccharomycetaceae</taxon>
        <taxon>Schizosaccharomyces</taxon>
    </lineage>
</organism>
<evidence type="ECO:0000313" key="1">
    <source>
        <dbReference type="EMBL" id="EEB06846.1"/>
    </source>
</evidence>
<dbReference type="AlphaFoldDB" id="B6JZ78"/>
<dbReference type="Proteomes" id="UP000001744">
    <property type="component" value="Unassembled WGS sequence"/>
</dbReference>
<dbReference type="HOGENOM" id="CLU_2672517_0_0_1"/>
<dbReference type="RefSeq" id="XP_002173139.1">
    <property type="nucleotide sequence ID" value="XM_002173103.1"/>
</dbReference>
<protein>
    <submittedName>
        <fullName evidence="1">Uncharacterized protein</fullName>
    </submittedName>
</protein>